<gene>
    <name evidence="2" type="ORF">APAL1065_LOCUS11242</name>
</gene>
<name>A0A7S3DPD2_9STRA</name>
<proteinExistence type="predicted"/>
<evidence type="ECO:0000256" key="1">
    <source>
        <dbReference type="SAM" id="Phobius"/>
    </source>
</evidence>
<sequence length="361" mass="41790">MQSRRLLLKLVEFIIFFMFITTSWLYVMVFPFSFLRHDEGPTLTRNDASVSNIVTANSSSPLSHDHDGFVTAKKDAETSNVVMLDNSSSNVYFVRGKRDRSGSFIQDLLHAHAWLWSRGWQFGGTCSIRRAKTKKLLLHLGLEKVLPVVDCNEEQHARIIEKTSYMAHDTKFMTLKWKNSFLKEWDKTSHSVYQKIAVESRTSYNIVVHIRRGDVSLCRYPKRYLPNFHYQRLIDQHTPNNATKNVVVTIFSESKSIESFHGFEARGYNVMLDSPLNDVWSSFLGANLIITSKSSFSFTPAILNSHAKVVYTPFWHEPHKSWNWTVVDKQSCIDVEKKMLHVSKCCKKNTCNAKKFKIYDN</sequence>
<protein>
    <submittedName>
        <fullName evidence="2">Uncharacterized protein</fullName>
    </submittedName>
</protein>
<keyword evidence="1" id="KW-0812">Transmembrane</keyword>
<keyword evidence="1" id="KW-1133">Transmembrane helix</keyword>
<organism evidence="2">
    <name type="scientific">Entomoneis paludosa</name>
    <dbReference type="NCBI Taxonomy" id="265537"/>
    <lineage>
        <taxon>Eukaryota</taxon>
        <taxon>Sar</taxon>
        <taxon>Stramenopiles</taxon>
        <taxon>Ochrophyta</taxon>
        <taxon>Bacillariophyta</taxon>
        <taxon>Bacillariophyceae</taxon>
        <taxon>Bacillariophycidae</taxon>
        <taxon>Entomoneidaceae</taxon>
        <taxon>Entomoneis</taxon>
    </lineage>
</organism>
<reference evidence="2" key="1">
    <citation type="submission" date="2021-01" db="EMBL/GenBank/DDBJ databases">
        <authorList>
            <person name="Corre E."/>
            <person name="Pelletier E."/>
            <person name="Niang G."/>
            <person name="Scheremetjew M."/>
            <person name="Finn R."/>
            <person name="Kale V."/>
            <person name="Holt S."/>
            <person name="Cochrane G."/>
            <person name="Meng A."/>
            <person name="Brown T."/>
            <person name="Cohen L."/>
        </authorList>
    </citation>
    <scope>NUCLEOTIDE SEQUENCE</scope>
    <source>
        <strain evidence="2">CCMP125</strain>
    </source>
</reference>
<accession>A0A7S3DPD2</accession>
<evidence type="ECO:0000313" key="2">
    <source>
        <dbReference type="EMBL" id="CAD9964109.1"/>
    </source>
</evidence>
<dbReference type="EMBL" id="HBHT01016857">
    <property type="protein sequence ID" value="CAD9964109.1"/>
    <property type="molecule type" value="Transcribed_RNA"/>
</dbReference>
<dbReference type="AlphaFoldDB" id="A0A7S3DPD2"/>
<keyword evidence="1" id="KW-0472">Membrane</keyword>
<feature type="transmembrane region" description="Helical" evidence="1">
    <location>
        <begin position="7"/>
        <end position="27"/>
    </location>
</feature>